<dbReference type="Gene3D" id="3.10.450.50">
    <property type="match status" value="1"/>
</dbReference>
<feature type="domain" description="YchJ-like middle NTF2-like" evidence="1">
    <location>
        <begin position="37"/>
        <end position="132"/>
    </location>
</feature>
<dbReference type="AlphaFoldDB" id="A0A3B0X7T6"/>
<evidence type="ECO:0000313" key="2">
    <source>
        <dbReference type="EMBL" id="VAW63811.1"/>
    </source>
</evidence>
<dbReference type="Pfam" id="PF02810">
    <property type="entry name" value="SEC-C"/>
    <property type="match status" value="1"/>
</dbReference>
<name>A0A3B0X7T6_9ZZZZ</name>
<dbReference type="InterPro" id="IPR032710">
    <property type="entry name" value="NTF2-like_dom_sf"/>
</dbReference>
<proteinExistence type="predicted"/>
<sequence>MSKKGKVLAPMCVCGRGRKVDDCCMAIIEGRRKALSAAELMRSRYTAFKTVNRHYILQSWHSSTRPRDIEFDENTDWLGLKLISVSKVTNECTEKTAFVEFIADYRCNGVMGQMHERSRFLSDEGIWFYVDGEQIEPGSGASIKRPGRNDPCFCGSGKKFKKCCAGVSAQ</sequence>
<reference evidence="2" key="1">
    <citation type="submission" date="2018-06" db="EMBL/GenBank/DDBJ databases">
        <authorList>
            <person name="Zhirakovskaya E."/>
        </authorList>
    </citation>
    <scope>NUCLEOTIDE SEQUENCE</scope>
</reference>
<dbReference type="SUPFAM" id="SSF54427">
    <property type="entry name" value="NTF2-like"/>
    <property type="match status" value="1"/>
</dbReference>
<accession>A0A3B0X7T6</accession>
<dbReference type="PANTHER" id="PTHR33747">
    <property type="entry name" value="UPF0225 PROTEIN SCO1677"/>
    <property type="match status" value="1"/>
</dbReference>
<gene>
    <name evidence="2" type="ORF">MNBD_GAMMA09-1111</name>
</gene>
<dbReference type="PANTHER" id="PTHR33747:SF1">
    <property type="entry name" value="ADENYLATE CYCLASE-ASSOCIATED CAP C-TERMINAL DOMAIN-CONTAINING PROTEIN"/>
    <property type="match status" value="1"/>
</dbReference>
<dbReference type="InterPro" id="IPR048469">
    <property type="entry name" value="YchJ-like_M"/>
</dbReference>
<organism evidence="2">
    <name type="scientific">hydrothermal vent metagenome</name>
    <dbReference type="NCBI Taxonomy" id="652676"/>
    <lineage>
        <taxon>unclassified sequences</taxon>
        <taxon>metagenomes</taxon>
        <taxon>ecological metagenomes</taxon>
    </lineage>
</organism>
<dbReference type="InterPro" id="IPR004027">
    <property type="entry name" value="SEC_C_motif"/>
</dbReference>
<dbReference type="Pfam" id="PF17775">
    <property type="entry name" value="YchJ_M-like"/>
    <property type="match status" value="1"/>
</dbReference>
<dbReference type="SUPFAM" id="SSF103642">
    <property type="entry name" value="Sec-C motif"/>
    <property type="match status" value="1"/>
</dbReference>
<protein>
    <submittedName>
        <fullName evidence="2">UPF0225 protein YchJ</fullName>
    </submittedName>
</protein>
<evidence type="ECO:0000259" key="1">
    <source>
        <dbReference type="Pfam" id="PF17775"/>
    </source>
</evidence>
<dbReference type="EMBL" id="UOFI01000050">
    <property type="protein sequence ID" value="VAW63811.1"/>
    <property type="molecule type" value="Genomic_DNA"/>
</dbReference>